<evidence type="ECO:0000313" key="14">
    <source>
        <dbReference type="EMBL" id="RXN07621.1"/>
    </source>
</evidence>
<dbReference type="Pfam" id="PF01336">
    <property type="entry name" value="tRNA_anti-codon"/>
    <property type="match status" value="1"/>
</dbReference>
<dbReference type="Pfam" id="PF00079">
    <property type="entry name" value="Serpin"/>
    <property type="match status" value="1"/>
</dbReference>
<evidence type="ECO:0000256" key="3">
    <source>
        <dbReference type="ARBA" id="ARBA00022705"/>
    </source>
</evidence>
<dbReference type="InterPro" id="IPR023796">
    <property type="entry name" value="Serpin_dom"/>
</dbReference>
<keyword evidence="4 10" id="KW-0479">Metal-binding</keyword>
<comment type="similarity">
    <text evidence="9">Belongs to the serpin family.</text>
</comment>
<dbReference type="GO" id="GO:0006260">
    <property type="term" value="P:DNA replication"/>
    <property type="evidence" value="ECO:0007669"/>
    <property type="project" value="UniProtKB-KW"/>
</dbReference>
<keyword evidence="7 10" id="KW-0238">DNA-binding</keyword>
<dbReference type="GO" id="GO:0006281">
    <property type="term" value="P:DNA repair"/>
    <property type="evidence" value="ECO:0007669"/>
    <property type="project" value="InterPro"/>
</dbReference>
<dbReference type="Gene3D" id="2.40.50.140">
    <property type="entry name" value="Nucleic acid-binding proteins"/>
    <property type="match status" value="3"/>
</dbReference>
<evidence type="ECO:0000256" key="9">
    <source>
        <dbReference type="RuleBase" id="RU000411"/>
    </source>
</evidence>
<feature type="domain" description="Serpin" evidence="13">
    <location>
        <begin position="109"/>
        <end position="448"/>
    </location>
</feature>
<dbReference type="GO" id="GO:0004867">
    <property type="term" value="F:serine-type endopeptidase inhibitor activity"/>
    <property type="evidence" value="ECO:0007669"/>
    <property type="project" value="InterPro"/>
</dbReference>
<evidence type="ECO:0000256" key="4">
    <source>
        <dbReference type="ARBA" id="ARBA00022723"/>
    </source>
</evidence>
<dbReference type="FunFam" id="2.40.50.140:FF:000090">
    <property type="entry name" value="Replication protein A subunit"/>
    <property type="match status" value="1"/>
</dbReference>
<proteinExistence type="evidence at protein level"/>
<comment type="similarity">
    <text evidence="2 10">Belongs to the replication factor A protein 1 family.</text>
</comment>
<dbReference type="SUPFAM" id="SSF56574">
    <property type="entry name" value="Serpins"/>
    <property type="match status" value="1"/>
</dbReference>
<dbReference type="GO" id="GO:0016605">
    <property type="term" value="C:PML body"/>
    <property type="evidence" value="ECO:0007669"/>
    <property type="project" value="UniProtKB-SubCell"/>
</dbReference>
<evidence type="ECO:0000256" key="12">
    <source>
        <dbReference type="SAM" id="SignalP"/>
    </source>
</evidence>
<dbReference type="PROSITE" id="PS00284">
    <property type="entry name" value="SERPIN"/>
    <property type="match status" value="1"/>
</dbReference>
<keyword evidence="15" id="KW-1185">Reference proteome</keyword>
<dbReference type="PANTHER" id="PTHR11461:SF20">
    <property type="entry name" value="ALPHA-2-ANTIPLASMIN"/>
    <property type="match status" value="1"/>
</dbReference>
<keyword evidence="3 10" id="KW-0235">DNA replication</keyword>
<dbReference type="InterPro" id="IPR004591">
    <property type="entry name" value="Rfa1"/>
</dbReference>
<dbReference type="SMART" id="SM00093">
    <property type="entry name" value="SERPIN"/>
    <property type="match status" value="1"/>
</dbReference>
<dbReference type="InterPro" id="IPR031657">
    <property type="entry name" value="REPA_OB_2"/>
</dbReference>
<dbReference type="GO" id="GO:0006310">
    <property type="term" value="P:DNA recombination"/>
    <property type="evidence" value="ECO:0007669"/>
    <property type="project" value="InterPro"/>
</dbReference>
<evidence type="ECO:0000256" key="10">
    <source>
        <dbReference type="RuleBase" id="RU364130"/>
    </source>
</evidence>
<feature type="chain" id="PRO_5019752632" description="Replication protein A subunit" evidence="12">
    <location>
        <begin position="20"/>
        <end position="990"/>
    </location>
</feature>
<dbReference type="InterPro" id="IPR004365">
    <property type="entry name" value="NA-bd_OB_tRNA"/>
</dbReference>
<dbReference type="GO" id="GO:0051918">
    <property type="term" value="P:negative regulation of fibrinolysis"/>
    <property type="evidence" value="ECO:0007669"/>
    <property type="project" value="InterPro"/>
</dbReference>
<evidence type="ECO:0007829" key="16">
    <source>
        <dbReference type="PeptideAtlas" id="A0A498LHR7"/>
    </source>
</evidence>
<dbReference type="CDD" id="cd04474">
    <property type="entry name" value="RPA1_DBD_A"/>
    <property type="match status" value="1"/>
</dbReference>
<keyword evidence="8 10" id="KW-0539">Nucleus</keyword>
<dbReference type="InterPro" id="IPR047192">
    <property type="entry name" value="Euk_RPA1_DBD_C"/>
</dbReference>
<comment type="caution">
    <text evidence="14">The sequence shown here is derived from an EMBL/GenBank/DDBJ whole genome shotgun (WGS) entry which is preliminary data.</text>
</comment>
<dbReference type="SUPFAM" id="SSF50249">
    <property type="entry name" value="Nucleic acid-binding proteins"/>
    <property type="match status" value="3"/>
</dbReference>
<dbReference type="Pfam" id="PF16900">
    <property type="entry name" value="REPA_OB_2"/>
    <property type="match status" value="1"/>
</dbReference>
<protein>
    <recommendedName>
        <fullName evidence="10">Replication protein A subunit</fullName>
    </recommendedName>
</protein>
<dbReference type="InterPro" id="IPR042178">
    <property type="entry name" value="Serpin_sf_1"/>
</dbReference>
<dbReference type="InterPro" id="IPR000215">
    <property type="entry name" value="Serpin_fam"/>
</dbReference>
<comment type="subunit">
    <text evidence="10">Component of the heterotrimeric canonical replication protein A complex (RPA).</text>
</comment>
<dbReference type="Gene3D" id="3.30.497.10">
    <property type="entry name" value="Antithrombin, subunit I, domain 2"/>
    <property type="match status" value="1"/>
</dbReference>
<dbReference type="FunFam" id="2.40.50.140:FF:000064">
    <property type="entry name" value="Replication protein A subunit"/>
    <property type="match status" value="1"/>
</dbReference>
<dbReference type="InterPro" id="IPR033833">
    <property type="entry name" value="Alpha2AP_serpin_dom"/>
</dbReference>
<evidence type="ECO:0000256" key="7">
    <source>
        <dbReference type="ARBA" id="ARBA00023125"/>
    </source>
</evidence>
<feature type="region of interest" description="Disordered" evidence="11">
    <location>
        <begin position="60"/>
        <end position="86"/>
    </location>
</feature>
<gene>
    <name evidence="14" type="ORF">ROHU_011851</name>
</gene>
<feature type="region of interest" description="Disordered" evidence="11">
    <location>
        <begin position="495"/>
        <end position="558"/>
    </location>
</feature>
<evidence type="ECO:0000256" key="2">
    <source>
        <dbReference type="ARBA" id="ARBA00005690"/>
    </source>
</evidence>
<dbReference type="Pfam" id="PF08646">
    <property type="entry name" value="Rep_fac-A_C"/>
    <property type="match status" value="1"/>
</dbReference>
<sequence length="990" mass="110035">MNLCFLAFLLLCYAKQGWTEDATEPEDGSDPVIPLIPLMPSKPISGTLDPIITEALTVSPDGLEADPSTPAPEQKEGSSEEDLDSLCDGDMTSQQIKRTLGNGILKLGLWFLENLKPSPEQANVIISPLSLSVALSQLALGATNETEELLLHHLHADALPCYHTALSSLLRNFRKRSLSIASRIYLKTGFKAKQDFVEDSQKLYDSEPATLTDVNDVNEWVKKATNGHISEFLSSLPLSAVMMLINAMHYKGEWLTRFDPHFTSTELFYIDENQIVNVDMMLGPKYPLSVFTHHELDAQVARFPFKGDKSLLVILPTSGHVNVSAVAAKLNISDLYRRLPRERNMQVKLPKFKLDFNQDLQEAMTNMGLGMLFSHPKLDRISEGRLFLSSVQHMSSVEINEEGAEAAAATSVVISRSNPSFTVNQPFFFALMDDLSQTPFFLGVISNPNPGASTVVTNPGNSDKINDKPHSFDPPPKRVVVILDLEVMKSADQMAGKIGDPTPYVEGQSKPQQNTAPAPNMRALQPQNGSDGSMNRPSAPSFGKKLMAAPNTPGDSSKVVPIASLNPYQSKWTIRARVTNKSSIRTWSNSRGDGKLFSMELVDESGEIRATGFNNEVDKFYSLIEQGKVYYISKGTLKIANKQFSSLKNDYEMTLNGETNIIPCEDSHDVPMVQCDFVSIADLESREKDTIVDVIGVCKNTEDMTRIMTKNSREVSKRNIQLMDMSGRVIQLTMWGNDAETFDGSGQPILAIKGARLSDFGGRSLSTLYSSTVMINPDIPEAYKLRGWYDKEGHAMDGQSMTELRGPGGGGGNTNWKTLAEVKNEHLGHGDKADYFSCIATIVYIRKENCLYQACPSKDCNKKVVDQQNGMYRCEKCDKEFPDFKYRLMLSANVADFGDNQWVTCFQDSAETLLGQNSAYLGQLKDSNEAAFDEVFQRANFNTFVFRNRVKLETYNDESRIKVTVVDAKPVDHREYSKRLIINIRKLAAQ</sequence>
<name>A0A498LHR7_LABRO</name>
<comment type="subcellular location">
    <subcellularLocation>
        <location evidence="1">Nucleus</location>
        <location evidence="1">PML body</location>
    </subcellularLocation>
</comment>
<keyword evidence="16" id="KW-1267">Proteomics identification</keyword>
<evidence type="ECO:0000259" key="13">
    <source>
        <dbReference type="SMART" id="SM00093"/>
    </source>
</evidence>
<evidence type="ECO:0000313" key="15">
    <source>
        <dbReference type="Proteomes" id="UP000290572"/>
    </source>
</evidence>
<dbReference type="FunFam" id="2.40.50.140:FF:000041">
    <property type="entry name" value="Replication protein A subunit"/>
    <property type="match status" value="1"/>
</dbReference>
<keyword evidence="12" id="KW-0732">Signal</keyword>
<keyword evidence="6 10" id="KW-0862">Zinc</keyword>
<reference evidence="14 15" key="1">
    <citation type="submission" date="2018-03" db="EMBL/GenBank/DDBJ databases">
        <title>Draft genome sequence of Rohu Carp (Labeo rohita).</title>
        <authorList>
            <person name="Das P."/>
            <person name="Kushwaha B."/>
            <person name="Joshi C.G."/>
            <person name="Kumar D."/>
            <person name="Nagpure N.S."/>
            <person name="Sahoo L."/>
            <person name="Das S.P."/>
            <person name="Bit A."/>
            <person name="Patnaik S."/>
            <person name="Meher P.K."/>
            <person name="Jayasankar P."/>
            <person name="Koringa P.G."/>
            <person name="Patel N.V."/>
            <person name="Hinsu A.T."/>
            <person name="Kumar R."/>
            <person name="Pandey M."/>
            <person name="Agarwal S."/>
            <person name="Srivastava S."/>
            <person name="Singh M."/>
            <person name="Iquebal M.A."/>
            <person name="Jaiswal S."/>
            <person name="Angadi U.B."/>
            <person name="Kumar N."/>
            <person name="Raza M."/>
            <person name="Shah T.M."/>
            <person name="Rai A."/>
            <person name="Jena J.K."/>
        </authorList>
    </citation>
    <scope>NUCLEOTIDE SEQUENCE [LARGE SCALE GENOMIC DNA]</scope>
    <source>
        <strain evidence="14">DASCIFA01</strain>
        <tissue evidence="14">Testis</tissue>
    </source>
</reference>
<feature type="signal peptide" evidence="12">
    <location>
        <begin position="1"/>
        <end position="19"/>
    </location>
</feature>
<keyword evidence="5 10" id="KW-0863">Zinc-finger</keyword>
<comment type="function">
    <text evidence="10">As part of the heterotrimeric replication protein A complex (RPA/RP-A), binds and stabilizes single-stranded DNA intermediates, that form during DNA replication or upon DNA stress. It prevents their reannealing and in parallel, recruits and activates different proteins and complexes involved in DNA metabolism. Thereby, it plays an essential role both in DNA replication and the cellular response to DNA damage.</text>
</comment>
<dbReference type="NCBIfam" id="TIGR00617">
    <property type="entry name" value="rpa1"/>
    <property type="match status" value="1"/>
</dbReference>
<dbReference type="InterPro" id="IPR023795">
    <property type="entry name" value="Serpin_CS"/>
</dbReference>
<feature type="compositionally biased region" description="Polar residues" evidence="11">
    <location>
        <begin position="525"/>
        <end position="538"/>
    </location>
</feature>
<dbReference type="AlphaFoldDB" id="A0A498LHR7"/>
<dbReference type="GO" id="GO:0003677">
    <property type="term" value="F:DNA binding"/>
    <property type="evidence" value="ECO:0007669"/>
    <property type="project" value="UniProtKB-KW"/>
</dbReference>
<evidence type="ECO:0000256" key="6">
    <source>
        <dbReference type="ARBA" id="ARBA00022833"/>
    </source>
</evidence>
<dbReference type="InterPro" id="IPR013955">
    <property type="entry name" value="Rep_factor-A_C"/>
</dbReference>
<dbReference type="Gene3D" id="2.30.39.10">
    <property type="entry name" value="Alpha-1-antitrypsin, domain 1"/>
    <property type="match status" value="1"/>
</dbReference>
<dbReference type="CDD" id="cd04476">
    <property type="entry name" value="RPA1_DBD_C"/>
    <property type="match status" value="1"/>
</dbReference>
<dbReference type="InterPro" id="IPR036186">
    <property type="entry name" value="Serpin_sf"/>
</dbReference>
<dbReference type="GO" id="GO:0005615">
    <property type="term" value="C:extracellular space"/>
    <property type="evidence" value="ECO:0007669"/>
    <property type="project" value="InterPro"/>
</dbReference>
<evidence type="ECO:0000256" key="8">
    <source>
        <dbReference type="ARBA" id="ARBA00023242"/>
    </source>
</evidence>
<accession>A0A498LHR7</accession>
<evidence type="ECO:0000256" key="1">
    <source>
        <dbReference type="ARBA" id="ARBA00004322"/>
    </source>
</evidence>
<dbReference type="InterPro" id="IPR042185">
    <property type="entry name" value="Serpin_sf_2"/>
</dbReference>
<dbReference type="EMBL" id="QBIY01013344">
    <property type="protein sequence ID" value="RXN07621.1"/>
    <property type="molecule type" value="Genomic_DNA"/>
</dbReference>
<dbReference type="InterPro" id="IPR012340">
    <property type="entry name" value="NA-bd_OB-fold"/>
</dbReference>
<organism evidence="14 15">
    <name type="scientific">Labeo rohita</name>
    <name type="common">Indian major carp</name>
    <name type="synonym">Cyprinus rohita</name>
    <dbReference type="NCBI Taxonomy" id="84645"/>
    <lineage>
        <taxon>Eukaryota</taxon>
        <taxon>Metazoa</taxon>
        <taxon>Chordata</taxon>
        <taxon>Craniata</taxon>
        <taxon>Vertebrata</taxon>
        <taxon>Euteleostomi</taxon>
        <taxon>Actinopterygii</taxon>
        <taxon>Neopterygii</taxon>
        <taxon>Teleostei</taxon>
        <taxon>Ostariophysi</taxon>
        <taxon>Cypriniformes</taxon>
        <taxon>Cyprinidae</taxon>
        <taxon>Labeoninae</taxon>
        <taxon>Labeonini</taxon>
        <taxon>Labeo</taxon>
    </lineage>
</organism>
<dbReference type="PANTHER" id="PTHR11461">
    <property type="entry name" value="SERINE PROTEASE INHIBITOR, SERPIN"/>
    <property type="match status" value="1"/>
</dbReference>
<dbReference type="Proteomes" id="UP000290572">
    <property type="component" value="Unassembled WGS sequence"/>
</dbReference>
<evidence type="ECO:0000256" key="5">
    <source>
        <dbReference type="ARBA" id="ARBA00022771"/>
    </source>
</evidence>
<dbReference type="STRING" id="84645.A0A498LHR7"/>
<evidence type="ECO:0000256" key="11">
    <source>
        <dbReference type="SAM" id="MobiDB-lite"/>
    </source>
</evidence>
<dbReference type="GO" id="GO:0008270">
    <property type="term" value="F:zinc ion binding"/>
    <property type="evidence" value="ECO:0007669"/>
    <property type="project" value="UniProtKB-KW"/>
</dbReference>
<dbReference type="CDD" id="cd02053">
    <property type="entry name" value="serpinF2_A2AP"/>
    <property type="match status" value="1"/>
</dbReference>
<dbReference type="CDD" id="cd04475">
    <property type="entry name" value="RPA1_DBD_B"/>
    <property type="match status" value="1"/>
</dbReference>